<evidence type="ECO:0000313" key="2">
    <source>
        <dbReference type="Proteomes" id="UP000316238"/>
    </source>
</evidence>
<reference evidence="1" key="1">
    <citation type="submission" date="2017-07" db="EMBL/GenBank/DDBJ databases">
        <title>The cable genome - Insights into the physiology and evolution of filamentous bacteria capable of sulfide oxidation via long distance electron transfer.</title>
        <authorList>
            <person name="Thorup C."/>
            <person name="Bjerg J.T."/>
            <person name="Schreiber L."/>
            <person name="Nielsen L.P."/>
            <person name="Kjeldsen K.U."/>
            <person name="Boesen T."/>
            <person name="Boggild A."/>
            <person name="Meysman F."/>
            <person name="Geelhoed J."/>
            <person name="Schramm A."/>
        </authorList>
    </citation>
    <scope>NUCLEOTIDE SEQUENCE [LARGE SCALE GENOMIC DNA]</scope>
    <source>
        <strain evidence="1">GS</strain>
    </source>
</reference>
<name>A0A521G1F9_9BACT</name>
<proteinExistence type="predicted"/>
<keyword evidence="2" id="KW-1185">Reference proteome</keyword>
<dbReference type="AlphaFoldDB" id="A0A521G1F9"/>
<comment type="caution">
    <text evidence="1">The sequence shown here is derived from an EMBL/GenBank/DDBJ whole genome shotgun (WGS) entry which is preliminary data.</text>
</comment>
<organism evidence="1 2">
    <name type="scientific">Candidatus Electronema aureum</name>
    <dbReference type="NCBI Taxonomy" id="2005002"/>
    <lineage>
        <taxon>Bacteria</taxon>
        <taxon>Pseudomonadati</taxon>
        <taxon>Thermodesulfobacteriota</taxon>
        <taxon>Desulfobulbia</taxon>
        <taxon>Desulfobulbales</taxon>
        <taxon>Desulfobulbaceae</taxon>
        <taxon>Candidatus Electronema</taxon>
    </lineage>
</organism>
<dbReference type="EMBL" id="NQJD01000016">
    <property type="protein sequence ID" value="TAA74860.1"/>
    <property type="molecule type" value="Genomic_DNA"/>
</dbReference>
<gene>
    <name evidence="1" type="ORF">CDV28_11636</name>
</gene>
<evidence type="ECO:0000313" key="1">
    <source>
        <dbReference type="EMBL" id="TAA74860.1"/>
    </source>
</evidence>
<dbReference type="Proteomes" id="UP000316238">
    <property type="component" value="Unassembled WGS sequence"/>
</dbReference>
<accession>A0A521G1F9</accession>
<sequence>MKTTTSDPIVDEVRKARHDHAAQLGYDIKAIFRSIRAQQQSSDRQYVHYPARRAAEAASARS</sequence>
<protein>
    <submittedName>
        <fullName evidence="1">Uncharacterized protein</fullName>
    </submittedName>
</protein>